<dbReference type="AlphaFoldDB" id="A0A4Z0L738"/>
<gene>
    <name evidence="2" type="ORF">E4635_14370</name>
</gene>
<sequence length="272" mass="32790">MMDNIMVIIIALLLILTTMIFFFGSFYLVLESVYGTIFQKPFFVHLYLNLKKLPENQLVILKGKFEFFKKLPQNEQTFFEHRVAVFLEKYPFYGREGLVVTDEMKVKIAATSTMLTFGMQKYRYTVFDRIILYPDIYYSQTNKAYHKGEFNPRLKTLVFSWKHFEEGFEFENDNLNLGLHEFSHTLHFQCLQNTSISSILYRVNYEKLLREVNHKPNHDRLLQSGYFRDYAFSNQLEFIAVILEHFFETPEKFKQYFPELYQNVKRMINYKE</sequence>
<dbReference type="EMBL" id="SRLH01000008">
    <property type="protein sequence ID" value="TGD56974.1"/>
    <property type="molecule type" value="Genomic_DNA"/>
</dbReference>
<reference evidence="2 3" key="1">
    <citation type="submission" date="2019-04" db="EMBL/GenBank/DDBJ databases">
        <title>Flavobacterium sp. strain DS2-A Genome sequencing and assembly.</title>
        <authorList>
            <person name="Kim I."/>
        </authorList>
    </citation>
    <scope>NUCLEOTIDE SEQUENCE [LARGE SCALE GENOMIC DNA]</scope>
    <source>
        <strain evidence="2 3">DS2-A</strain>
    </source>
</reference>
<feature type="transmembrane region" description="Helical" evidence="1">
    <location>
        <begin position="6"/>
        <end position="30"/>
    </location>
</feature>
<evidence type="ECO:0008006" key="4">
    <source>
        <dbReference type="Google" id="ProtNLM"/>
    </source>
</evidence>
<dbReference type="Gene3D" id="1.10.472.150">
    <property type="entry name" value="Glucose-regulated metallo-peptidase M90, N-terminal domain"/>
    <property type="match status" value="1"/>
</dbReference>
<protein>
    <recommendedName>
        <fullName evidence="4">Zinc-dependent peptidase</fullName>
    </recommendedName>
</protein>
<dbReference type="RefSeq" id="WP_135527397.1">
    <property type="nucleotide sequence ID" value="NZ_SRLH01000008.1"/>
</dbReference>
<accession>A0A4Z0L738</accession>
<name>A0A4Z0L738_9FLAO</name>
<proteinExistence type="predicted"/>
<dbReference type="GO" id="GO:0004177">
    <property type="term" value="F:aminopeptidase activity"/>
    <property type="evidence" value="ECO:0007669"/>
    <property type="project" value="TreeGrafter"/>
</dbReference>
<dbReference type="PANTHER" id="PTHR30164:SF2">
    <property type="entry name" value="PROTEIN MTFA"/>
    <property type="match status" value="1"/>
</dbReference>
<evidence type="ECO:0000256" key="1">
    <source>
        <dbReference type="SAM" id="Phobius"/>
    </source>
</evidence>
<dbReference type="SUPFAM" id="SSF55486">
    <property type="entry name" value="Metalloproteases ('zincins'), catalytic domain"/>
    <property type="match status" value="1"/>
</dbReference>
<keyword evidence="3" id="KW-1185">Reference proteome</keyword>
<dbReference type="InterPro" id="IPR042252">
    <property type="entry name" value="MtfA_N"/>
</dbReference>
<dbReference type="Proteomes" id="UP000297407">
    <property type="component" value="Unassembled WGS sequence"/>
</dbReference>
<dbReference type="InterPro" id="IPR010384">
    <property type="entry name" value="MtfA_fam"/>
</dbReference>
<organism evidence="2 3">
    <name type="scientific">Flavobacterium humi</name>
    <dbReference type="NCBI Taxonomy" id="2562683"/>
    <lineage>
        <taxon>Bacteria</taxon>
        <taxon>Pseudomonadati</taxon>
        <taxon>Bacteroidota</taxon>
        <taxon>Flavobacteriia</taxon>
        <taxon>Flavobacteriales</taxon>
        <taxon>Flavobacteriaceae</taxon>
        <taxon>Flavobacterium</taxon>
    </lineage>
</organism>
<dbReference type="GO" id="GO:0005829">
    <property type="term" value="C:cytosol"/>
    <property type="evidence" value="ECO:0007669"/>
    <property type="project" value="TreeGrafter"/>
</dbReference>
<dbReference type="PANTHER" id="PTHR30164">
    <property type="entry name" value="MTFA PEPTIDASE"/>
    <property type="match status" value="1"/>
</dbReference>
<dbReference type="OrthoDB" id="9786424at2"/>
<keyword evidence="1" id="KW-0472">Membrane</keyword>
<keyword evidence="1" id="KW-0812">Transmembrane</keyword>
<dbReference type="CDD" id="cd20170">
    <property type="entry name" value="Peptidase_M90-like"/>
    <property type="match status" value="1"/>
</dbReference>
<comment type="caution">
    <text evidence="2">The sequence shown here is derived from an EMBL/GenBank/DDBJ whole genome shotgun (WGS) entry which is preliminary data.</text>
</comment>
<keyword evidence="1" id="KW-1133">Transmembrane helix</keyword>
<evidence type="ECO:0000313" key="3">
    <source>
        <dbReference type="Proteomes" id="UP000297407"/>
    </source>
</evidence>
<dbReference type="Pfam" id="PF06167">
    <property type="entry name" value="Peptidase_M90"/>
    <property type="match status" value="1"/>
</dbReference>
<evidence type="ECO:0000313" key="2">
    <source>
        <dbReference type="EMBL" id="TGD56974.1"/>
    </source>
</evidence>